<dbReference type="Gene3D" id="3.40.640.10">
    <property type="entry name" value="Type I PLP-dependent aspartate aminotransferase-like (Major domain)"/>
    <property type="match status" value="1"/>
</dbReference>
<evidence type="ECO:0000313" key="8">
    <source>
        <dbReference type="Proteomes" id="UP000015462"/>
    </source>
</evidence>
<dbReference type="Pfam" id="PF01053">
    <property type="entry name" value="Cys_Met_Meta_PP"/>
    <property type="match status" value="1"/>
</dbReference>
<dbReference type="InterPro" id="IPR015421">
    <property type="entry name" value="PyrdxlP-dep_Trfase_major"/>
</dbReference>
<dbReference type="SUPFAM" id="SSF53383">
    <property type="entry name" value="PLP-dependent transferases"/>
    <property type="match status" value="1"/>
</dbReference>
<reference evidence="7 8" key="1">
    <citation type="journal article" date="2013" name="Genome Announc.">
        <title>Genome Sequence of the Pyrene- and Fluoranthene-Degrading Bacterium Cycloclasticus sp. Strain PY97M.</title>
        <authorList>
            <person name="Cui Z."/>
            <person name="Xu G."/>
            <person name="Li Q."/>
            <person name="Gao W."/>
            <person name="Zheng L."/>
        </authorList>
    </citation>
    <scope>NUCLEOTIDE SEQUENCE [LARGE SCALE GENOMIC DNA]</scope>
    <source>
        <strain evidence="7 8">PY97M</strain>
    </source>
</reference>
<name>A0AB33YZK8_9GAMM</name>
<accession>A0AB33YZK8</accession>
<comment type="caution">
    <text evidence="7">The sequence shown here is derived from an EMBL/GenBank/DDBJ whole genome shotgun (WGS) entry which is preliminary data.</text>
</comment>
<dbReference type="InterPro" id="IPR000277">
    <property type="entry name" value="Cys/Met-Metab_PyrdxlP-dep_enz"/>
</dbReference>
<organism evidence="7 8">
    <name type="scientific">Cycloclasticus pugetii</name>
    <dbReference type="NCBI Taxonomy" id="34068"/>
    <lineage>
        <taxon>Bacteria</taxon>
        <taxon>Pseudomonadati</taxon>
        <taxon>Pseudomonadota</taxon>
        <taxon>Gammaproteobacteria</taxon>
        <taxon>Thiotrichales</taxon>
        <taxon>Piscirickettsiaceae</taxon>
        <taxon>Cycloclasticus</taxon>
    </lineage>
</organism>
<dbReference type="InterPro" id="IPR015422">
    <property type="entry name" value="PyrdxlP-dep_Trfase_small"/>
</dbReference>
<dbReference type="InterPro" id="IPR054542">
    <property type="entry name" value="Cys_met_metab_PP"/>
</dbReference>
<dbReference type="PIRSF" id="PIRSF001434">
    <property type="entry name" value="CGS"/>
    <property type="match status" value="1"/>
</dbReference>
<dbReference type="GO" id="GO:0005737">
    <property type="term" value="C:cytoplasm"/>
    <property type="evidence" value="ECO:0007669"/>
    <property type="project" value="TreeGrafter"/>
</dbReference>
<dbReference type="NCBIfam" id="TIGR01326">
    <property type="entry name" value="OAH_OAS_sulfhy"/>
    <property type="match status" value="1"/>
</dbReference>
<proteinExistence type="inferred from homology"/>
<dbReference type="Proteomes" id="UP000015462">
    <property type="component" value="Unassembled WGS sequence"/>
</dbReference>
<dbReference type="AlphaFoldDB" id="A0AB33YZK8"/>
<evidence type="ECO:0000256" key="2">
    <source>
        <dbReference type="ARBA" id="ARBA00009077"/>
    </source>
</evidence>
<keyword evidence="8" id="KW-1185">Reference proteome</keyword>
<evidence type="ECO:0000256" key="4">
    <source>
        <dbReference type="ARBA" id="ARBA00022898"/>
    </source>
</evidence>
<dbReference type="GO" id="GO:0019346">
    <property type="term" value="P:transsulfuration"/>
    <property type="evidence" value="ECO:0007669"/>
    <property type="project" value="InterPro"/>
</dbReference>
<evidence type="ECO:0000256" key="5">
    <source>
        <dbReference type="PIRSR" id="PIRSR001434-2"/>
    </source>
</evidence>
<dbReference type="PROSITE" id="PS00868">
    <property type="entry name" value="CYS_MET_METAB_PP"/>
    <property type="match status" value="1"/>
</dbReference>
<dbReference type="PANTHER" id="PTHR43797:SF2">
    <property type="entry name" value="HOMOCYSTEINE_CYSTEINE SYNTHASE"/>
    <property type="match status" value="1"/>
</dbReference>
<dbReference type="InterPro" id="IPR015424">
    <property type="entry name" value="PyrdxlP-dep_Trfase"/>
</dbReference>
<dbReference type="EMBL" id="ASHL01000010">
    <property type="protein sequence ID" value="EPD12388.1"/>
    <property type="molecule type" value="Genomic_DNA"/>
</dbReference>
<feature type="modified residue" description="N6-(pyridoxal phosphate)lysine" evidence="5">
    <location>
        <position position="204"/>
    </location>
</feature>
<dbReference type="GO" id="GO:0006535">
    <property type="term" value="P:cysteine biosynthetic process from serine"/>
    <property type="evidence" value="ECO:0007669"/>
    <property type="project" value="TreeGrafter"/>
</dbReference>
<dbReference type="GO" id="GO:0030170">
    <property type="term" value="F:pyridoxal phosphate binding"/>
    <property type="evidence" value="ECO:0007669"/>
    <property type="project" value="InterPro"/>
</dbReference>
<evidence type="ECO:0000313" key="7">
    <source>
        <dbReference type="EMBL" id="EPD12388.1"/>
    </source>
</evidence>
<keyword evidence="4 5" id="KW-0663">Pyridoxal phosphate</keyword>
<keyword evidence="3" id="KW-0808">Transferase</keyword>
<dbReference type="CDD" id="cd00614">
    <property type="entry name" value="CGS_like"/>
    <property type="match status" value="1"/>
</dbReference>
<sequence>MKLETIALHTGYQIDPSTHAATTPIYQTTSYAFDSTQHGADLFNLKVPGNIYSRIMNPTNAVLEQRVAEMEGGIAGLALSSGMAAITYAIQCITHVGRNIVSTNQLYGGTYNFFAHTLPQQGVETRFASYDDLAGLEALIDDNTSAVFCESIGNPGGNVVDLAKLAEIAHRHGVPLIVDNTVASPILCRPFEHGADIVIHSLTKYIGGHGTTLGGMIVDSGQFDWVANKERFPMLNEPDPSYHGVVYTEALGPAAFIGRCRVVPLRNTGAALAAHSAFLLMQGLETLALRMERHCENAEKVAEYLKQHAQVEWVNYAGLTSSPDYQTCQKISAGKASGIISFGIKGGAEAGGKFIDALQMILRLVNIGDAKSLACHPASTTHRQLSVEELAKVGVSEEMVRLSVGIEHIDDIIGDIEQALAAAQ</sequence>
<dbReference type="RefSeq" id="WP_016390833.1">
    <property type="nucleotide sequence ID" value="NZ_KE646810.1"/>
</dbReference>
<dbReference type="PANTHER" id="PTHR43797">
    <property type="entry name" value="HOMOCYSTEINE/CYSTEINE SYNTHASE"/>
    <property type="match status" value="1"/>
</dbReference>
<dbReference type="GO" id="GO:0003961">
    <property type="term" value="F:O-acetylhomoserine aminocarboxypropyltransferase activity"/>
    <property type="evidence" value="ECO:0007669"/>
    <property type="project" value="TreeGrafter"/>
</dbReference>
<evidence type="ECO:0000256" key="6">
    <source>
        <dbReference type="RuleBase" id="RU362118"/>
    </source>
</evidence>
<dbReference type="FunFam" id="3.40.640.10:FF:000035">
    <property type="entry name" value="O-succinylhomoserine sulfhydrylase"/>
    <property type="match status" value="1"/>
</dbReference>
<dbReference type="GO" id="GO:0071269">
    <property type="term" value="P:L-homocysteine biosynthetic process"/>
    <property type="evidence" value="ECO:0007669"/>
    <property type="project" value="TreeGrafter"/>
</dbReference>
<dbReference type="InterPro" id="IPR006235">
    <property type="entry name" value="OAc-hSer/O-AcSer_sulfhydrylase"/>
</dbReference>
<evidence type="ECO:0000256" key="1">
    <source>
        <dbReference type="ARBA" id="ARBA00001933"/>
    </source>
</evidence>
<dbReference type="GO" id="GO:0004124">
    <property type="term" value="F:cysteine synthase activity"/>
    <property type="evidence" value="ECO:0007669"/>
    <property type="project" value="TreeGrafter"/>
</dbReference>
<comment type="cofactor">
    <cofactor evidence="1 6">
        <name>pyridoxal 5'-phosphate</name>
        <dbReference type="ChEBI" id="CHEBI:597326"/>
    </cofactor>
</comment>
<comment type="similarity">
    <text evidence="2 6">Belongs to the trans-sulfuration enzymes family.</text>
</comment>
<dbReference type="Gene3D" id="3.90.1150.10">
    <property type="entry name" value="Aspartate Aminotransferase, domain 1"/>
    <property type="match status" value="1"/>
</dbReference>
<gene>
    <name evidence="7" type="ORF">L196_09719</name>
</gene>
<protein>
    <submittedName>
        <fullName evidence="7">Homocysteine synthase</fullName>
    </submittedName>
</protein>
<evidence type="ECO:0000256" key="3">
    <source>
        <dbReference type="ARBA" id="ARBA00022679"/>
    </source>
</evidence>